<dbReference type="PANTHER" id="PTHR33608">
    <property type="entry name" value="BLL2464 PROTEIN"/>
    <property type="match status" value="1"/>
</dbReference>
<organism evidence="2">
    <name type="scientific">uncultured Chloroflexia bacterium</name>
    <dbReference type="NCBI Taxonomy" id="1672391"/>
    <lineage>
        <taxon>Bacteria</taxon>
        <taxon>Bacillati</taxon>
        <taxon>Chloroflexota</taxon>
        <taxon>Chloroflexia</taxon>
        <taxon>environmental samples</taxon>
    </lineage>
</organism>
<protein>
    <recommendedName>
        <fullName evidence="1">DUF58 domain-containing protein</fullName>
    </recommendedName>
</protein>
<dbReference type="PANTHER" id="PTHR33608:SF7">
    <property type="entry name" value="DUF58 DOMAIN-CONTAINING PROTEIN"/>
    <property type="match status" value="1"/>
</dbReference>
<feature type="domain" description="DUF58" evidence="1">
    <location>
        <begin position="53"/>
        <end position="104"/>
    </location>
</feature>
<feature type="non-terminal residue" evidence="2">
    <location>
        <position position="111"/>
    </location>
</feature>
<evidence type="ECO:0000313" key="2">
    <source>
        <dbReference type="EMBL" id="CAA9282073.1"/>
    </source>
</evidence>
<sequence length="111" mass="12704">MTTSETFTASDLLPPEIVRKLQALELGSRFRRAGKLRGDRRSTKRGSSVEFADYRNYTPGDDLRRVDWNLYARTDKLFLKLYEEEEDRAVHLLVDTSASMGFGDPSKLETA</sequence>
<evidence type="ECO:0000259" key="1">
    <source>
        <dbReference type="Pfam" id="PF01882"/>
    </source>
</evidence>
<dbReference type="EMBL" id="CADCTR010001114">
    <property type="protein sequence ID" value="CAA9282073.1"/>
    <property type="molecule type" value="Genomic_DNA"/>
</dbReference>
<name>A0A6J4JLY4_9CHLR</name>
<dbReference type="AlphaFoldDB" id="A0A6J4JLY4"/>
<gene>
    <name evidence="2" type="ORF">AVDCRST_MAG93-3261</name>
</gene>
<dbReference type="InterPro" id="IPR002881">
    <property type="entry name" value="DUF58"/>
</dbReference>
<dbReference type="Pfam" id="PF01882">
    <property type="entry name" value="DUF58"/>
    <property type="match status" value="1"/>
</dbReference>
<accession>A0A6J4JLY4</accession>
<proteinExistence type="predicted"/>
<reference evidence="2" key="1">
    <citation type="submission" date="2020-02" db="EMBL/GenBank/DDBJ databases">
        <authorList>
            <person name="Meier V. D."/>
        </authorList>
    </citation>
    <scope>NUCLEOTIDE SEQUENCE</scope>
    <source>
        <strain evidence="2">AVDCRST_MAG93</strain>
    </source>
</reference>